<evidence type="ECO:0000313" key="6">
    <source>
        <dbReference type="EMBL" id="PWY78942.1"/>
    </source>
</evidence>
<organism evidence="6 7">
    <name type="scientific">Aspergillus eucalypticola (strain CBS 122712 / IBT 29274)</name>
    <dbReference type="NCBI Taxonomy" id="1448314"/>
    <lineage>
        <taxon>Eukaryota</taxon>
        <taxon>Fungi</taxon>
        <taxon>Dikarya</taxon>
        <taxon>Ascomycota</taxon>
        <taxon>Pezizomycotina</taxon>
        <taxon>Eurotiomycetes</taxon>
        <taxon>Eurotiomycetidae</taxon>
        <taxon>Eurotiales</taxon>
        <taxon>Aspergillaceae</taxon>
        <taxon>Aspergillus</taxon>
        <taxon>Aspergillus subgen. Circumdati</taxon>
    </lineage>
</organism>
<sequence length="510" mass="56323">MEVYLQYQRVRKSVQQHLAKLKDDCSCPSYSVNANHGPDCKLSDYHSSLKNLPAGSTTPDAAILVGWEGENDPLNSANLCTSRKLFMTFLVSLIAVAVTAASAIDACGVREYRAYFQVSEVVGSLATGQFLIGLHSVPFSPALSLKHAGVMPFIPQQCSFFLIFVMPPGLAPNLHSHLIFRFFAGLFASTPLICAGGTVADLWNPLEKTYAFPVYAIPAFDGPIIGQFWELYFSHTRLALARPETYGNLILYWKASILRKETGHERYRAPIEINQKSLSQRLKTSVYRPLAMFYSELIIILMSLYLTIIYIVLYTFLEGYTCIFGDAYGLSEGLTNLCWASMLIGTLLVSGVVPVVYSLTAKAYARDKSTIAPEMRLWYMMLGGAVAVPISLFWMGWTSNPSISIWSPLIVPVFFGYGITTIFIVAYLYLIGSYDTYSAFALGFPVFTQYVMAGGVTVAGGPIYEALSVQYTLTILGSISAVMALVPYLLYFFGPITSKKSKYALNVDTE</sequence>
<accession>A0A317W104</accession>
<name>A0A317W104_ASPEC</name>
<dbReference type="AlphaFoldDB" id="A0A317W104"/>
<feature type="transmembrane region" description="Helical" evidence="5">
    <location>
        <begin position="471"/>
        <end position="493"/>
    </location>
</feature>
<dbReference type="VEuPathDB" id="FungiDB:BO83DRAFT_461181"/>
<keyword evidence="4 5" id="KW-0472">Membrane</keyword>
<dbReference type="GeneID" id="37059205"/>
<dbReference type="PANTHER" id="PTHR23502:SF47">
    <property type="entry name" value="MAJOR FACILITATOR SUPERFAMILY (MFS) PROFILE DOMAIN-CONTAINING PROTEIN-RELATED"/>
    <property type="match status" value="1"/>
</dbReference>
<dbReference type="SUPFAM" id="SSF103473">
    <property type="entry name" value="MFS general substrate transporter"/>
    <property type="match status" value="1"/>
</dbReference>
<feature type="transmembrane region" description="Helical" evidence="5">
    <location>
        <begin position="337"/>
        <end position="357"/>
    </location>
</feature>
<evidence type="ECO:0000256" key="1">
    <source>
        <dbReference type="ARBA" id="ARBA00004141"/>
    </source>
</evidence>
<feature type="transmembrane region" description="Helical" evidence="5">
    <location>
        <begin position="409"/>
        <end position="430"/>
    </location>
</feature>
<comment type="caution">
    <text evidence="6">The sequence shown here is derived from an EMBL/GenBank/DDBJ whole genome shotgun (WGS) entry which is preliminary data.</text>
</comment>
<dbReference type="InterPro" id="IPR036259">
    <property type="entry name" value="MFS_trans_sf"/>
</dbReference>
<evidence type="ECO:0000256" key="2">
    <source>
        <dbReference type="ARBA" id="ARBA00022692"/>
    </source>
</evidence>
<feature type="transmembrane region" description="Helical" evidence="5">
    <location>
        <begin position="437"/>
        <end position="459"/>
    </location>
</feature>
<dbReference type="Gene3D" id="1.20.1720.10">
    <property type="entry name" value="Multidrug resistance protein D"/>
    <property type="match status" value="1"/>
</dbReference>
<dbReference type="PANTHER" id="PTHR23502">
    <property type="entry name" value="MAJOR FACILITATOR SUPERFAMILY"/>
    <property type="match status" value="1"/>
</dbReference>
<dbReference type="Proteomes" id="UP000246171">
    <property type="component" value="Unassembled WGS sequence"/>
</dbReference>
<dbReference type="EMBL" id="MSFU01000006">
    <property type="protein sequence ID" value="PWY78942.1"/>
    <property type="molecule type" value="Genomic_DNA"/>
</dbReference>
<feature type="transmembrane region" description="Helical" evidence="5">
    <location>
        <begin position="178"/>
        <end position="200"/>
    </location>
</feature>
<feature type="transmembrane region" description="Helical" evidence="5">
    <location>
        <begin position="148"/>
        <end position="166"/>
    </location>
</feature>
<protein>
    <submittedName>
        <fullName evidence="6">C6 transcription factor</fullName>
    </submittedName>
</protein>
<dbReference type="GO" id="GO:0005886">
    <property type="term" value="C:plasma membrane"/>
    <property type="evidence" value="ECO:0007669"/>
    <property type="project" value="TreeGrafter"/>
</dbReference>
<feature type="transmembrane region" description="Helical" evidence="5">
    <location>
        <begin position="212"/>
        <end position="233"/>
    </location>
</feature>
<dbReference type="GO" id="GO:0022857">
    <property type="term" value="F:transmembrane transporter activity"/>
    <property type="evidence" value="ECO:0007669"/>
    <property type="project" value="TreeGrafter"/>
</dbReference>
<reference evidence="6" key="1">
    <citation type="submission" date="2016-12" db="EMBL/GenBank/DDBJ databases">
        <title>The genomes of Aspergillus section Nigri reveals drivers in fungal speciation.</title>
        <authorList>
            <consortium name="DOE Joint Genome Institute"/>
            <person name="Vesth T.C."/>
            <person name="Nybo J."/>
            <person name="Theobald S."/>
            <person name="Brandl J."/>
            <person name="Frisvad J.C."/>
            <person name="Nielsen K.F."/>
            <person name="Lyhne E.K."/>
            <person name="Kogle M.E."/>
            <person name="Kuo A."/>
            <person name="Riley R."/>
            <person name="Clum A."/>
            <person name="Nolan M."/>
            <person name="Lipzen A."/>
            <person name="Salamov A."/>
            <person name="Henrissat B."/>
            <person name="Wiebenga A."/>
            <person name="De vries R.P."/>
            <person name="Grigoriev I.V."/>
            <person name="Mortensen U.H."/>
            <person name="Andersen M.R."/>
            <person name="Baker S.E."/>
        </authorList>
    </citation>
    <scope>NUCLEOTIDE SEQUENCE</scope>
    <source>
        <strain evidence="6">CBS 122712</strain>
    </source>
</reference>
<comment type="subcellular location">
    <subcellularLocation>
        <location evidence="1">Membrane</location>
        <topology evidence="1">Multi-pass membrane protein</topology>
    </subcellularLocation>
</comment>
<dbReference type="RefSeq" id="XP_025390734.1">
    <property type="nucleotide sequence ID" value="XM_025537243.1"/>
</dbReference>
<feature type="transmembrane region" description="Helical" evidence="5">
    <location>
        <begin position="377"/>
        <end position="397"/>
    </location>
</feature>
<feature type="transmembrane region" description="Helical" evidence="5">
    <location>
        <begin position="291"/>
        <end position="317"/>
    </location>
</feature>
<keyword evidence="2 5" id="KW-0812">Transmembrane</keyword>
<evidence type="ECO:0000313" key="7">
    <source>
        <dbReference type="Proteomes" id="UP000246171"/>
    </source>
</evidence>
<proteinExistence type="predicted"/>
<evidence type="ECO:0000256" key="5">
    <source>
        <dbReference type="SAM" id="Phobius"/>
    </source>
</evidence>
<keyword evidence="3 5" id="KW-1133">Transmembrane helix</keyword>
<feature type="transmembrane region" description="Helical" evidence="5">
    <location>
        <begin position="85"/>
        <end position="104"/>
    </location>
</feature>
<evidence type="ECO:0000256" key="3">
    <source>
        <dbReference type="ARBA" id="ARBA00022989"/>
    </source>
</evidence>
<dbReference type="OrthoDB" id="3936150at2759"/>
<gene>
    <name evidence="6" type="ORF">BO83DRAFT_461181</name>
</gene>
<evidence type="ECO:0000256" key="4">
    <source>
        <dbReference type="ARBA" id="ARBA00023136"/>
    </source>
</evidence>
<keyword evidence="7" id="KW-1185">Reference proteome</keyword>